<accession>A0A9X7N665</accession>
<protein>
    <submittedName>
        <fullName evidence="1">Uncharacterized protein</fullName>
    </submittedName>
</protein>
<dbReference type="KEGG" id="pden:F1C79_31460"/>
<dbReference type="AlphaFoldDB" id="A0A9X7N665"/>
<dbReference type="RefSeq" id="WP_151189569.1">
    <property type="nucleotide sequence ID" value="NZ_CP043626.1"/>
</dbReference>
<dbReference type="Proteomes" id="UP000326659">
    <property type="component" value="Chromosome"/>
</dbReference>
<sequence>MIKAVDEMLKLWAAELHPPENTYVEVGGGGSMIATLMATKGELIRTTRSSTCHWDLTADIELIVNKHLPPDMEHLVRVHYTDYDSPDSMKWESCRCSRPQYYRRLNILHAAIAELLLGRRAA</sequence>
<reference evidence="1 2" key="1">
    <citation type="submission" date="2019-09" db="EMBL/GenBank/DDBJ databases">
        <title>Prosopis cineraria nodule microbiome.</title>
        <authorList>
            <person name="Chaluvadi S.R."/>
            <person name="Ali R."/>
            <person name="Wang X."/>
        </authorList>
    </citation>
    <scope>NUCLEOTIDE SEQUENCE [LARGE SCALE GENOMIC DNA]</scope>
    <source>
        <strain evidence="1 2">BG1</strain>
    </source>
</reference>
<evidence type="ECO:0000313" key="2">
    <source>
        <dbReference type="Proteomes" id="UP000326659"/>
    </source>
</evidence>
<keyword evidence="2" id="KW-1185">Reference proteome</keyword>
<proteinExistence type="predicted"/>
<organism evidence="1 2">
    <name type="scientific">Pseudomonas denitrificans</name>
    <dbReference type="NCBI Taxonomy" id="43306"/>
    <lineage>
        <taxon>Bacteria</taxon>
        <taxon>Pseudomonadati</taxon>
        <taxon>Pseudomonadota</taxon>
        <taxon>Gammaproteobacteria</taxon>
        <taxon>Pseudomonadales</taxon>
        <taxon>Pseudomonadaceae</taxon>
        <taxon>Halopseudomonas</taxon>
    </lineage>
</organism>
<dbReference type="OrthoDB" id="7014261at2"/>
<gene>
    <name evidence="1" type="ORF">F1C79_31460</name>
</gene>
<evidence type="ECO:0000313" key="1">
    <source>
        <dbReference type="EMBL" id="QEY75780.1"/>
    </source>
</evidence>
<name>A0A9X7N665_PSEDE</name>
<dbReference type="EMBL" id="CP043626">
    <property type="protein sequence ID" value="QEY75780.1"/>
    <property type="molecule type" value="Genomic_DNA"/>
</dbReference>